<evidence type="ECO:0008006" key="3">
    <source>
        <dbReference type="Google" id="ProtNLM"/>
    </source>
</evidence>
<dbReference type="InterPro" id="IPR029021">
    <property type="entry name" value="Prot-tyrosine_phosphatase-like"/>
</dbReference>
<organism evidence="1 2">
    <name type="scientific">Dendryphion nanum</name>
    <dbReference type="NCBI Taxonomy" id="256645"/>
    <lineage>
        <taxon>Eukaryota</taxon>
        <taxon>Fungi</taxon>
        <taxon>Dikarya</taxon>
        <taxon>Ascomycota</taxon>
        <taxon>Pezizomycotina</taxon>
        <taxon>Dothideomycetes</taxon>
        <taxon>Pleosporomycetidae</taxon>
        <taxon>Pleosporales</taxon>
        <taxon>Torulaceae</taxon>
        <taxon>Dendryphion</taxon>
    </lineage>
</organism>
<dbReference type="EMBL" id="JAGMWT010000009">
    <property type="protein sequence ID" value="KAH7122840.1"/>
    <property type="molecule type" value="Genomic_DNA"/>
</dbReference>
<accession>A0A9P9IKS3</accession>
<keyword evidence="2" id="KW-1185">Reference proteome</keyword>
<comment type="caution">
    <text evidence="1">The sequence shown here is derived from an EMBL/GenBank/DDBJ whole genome shotgun (WGS) entry which is preliminary data.</text>
</comment>
<evidence type="ECO:0000313" key="2">
    <source>
        <dbReference type="Proteomes" id="UP000700596"/>
    </source>
</evidence>
<protein>
    <recommendedName>
        <fullName evidence="3">Protein-tyrosine phosphatase</fullName>
    </recommendedName>
</protein>
<sequence length="141" mass="15807">MATTGGFQSFDWVKKHIANGDKVARSSSPHYDGKKDNSQYLNADSIKFLHDQGIKHVISLNSSKDGKYSGKQGIEALLKDANIVYTHLPVQDFQAPKEKQLETGYVNFCKHRNSTLVWCGFGHGRTGTMISALQIYEEKEK</sequence>
<proteinExistence type="predicted"/>
<feature type="non-terminal residue" evidence="1">
    <location>
        <position position="141"/>
    </location>
</feature>
<dbReference type="Gene3D" id="3.90.190.10">
    <property type="entry name" value="Protein tyrosine phosphatase superfamily"/>
    <property type="match status" value="1"/>
</dbReference>
<reference evidence="1" key="1">
    <citation type="journal article" date="2021" name="Nat. Commun.">
        <title>Genetic determinants of endophytism in the Arabidopsis root mycobiome.</title>
        <authorList>
            <person name="Mesny F."/>
            <person name="Miyauchi S."/>
            <person name="Thiergart T."/>
            <person name="Pickel B."/>
            <person name="Atanasova L."/>
            <person name="Karlsson M."/>
            <person name="Huettel B."/>
            <person name="Barry K.W."/>
            <person name="Haridas S."/>
            <person name="Chen C."/>
            <person name="Bauer D."/>
            <person name="Andreopoulos W."/>
            <person name="Pangilinan J."/>
            <person name="LaButti K."/>
            <person name="Riley R."/>
            <person name="Lipzen A."/>
            <person name="Clum A."/>
            <person name="Drula E."/>
            <person name="Henrissat B."/>
            <person name="Kohler A."/>
            <person name="Grigoriev I.V."/>
            <person name="Martin F.M."/>
            <person name="Hacquard S."/>
        </authorList>
    </citation>
    <scope>NUCLEOTIDE SEQUENCE</scope>
    <source>
        <strain evidence="1">MPI-CAGE-CH-0243</strain>
    </source>
</reference>
<dbReference type="Pfam" id="PF22785">
    <property type="entry name" value="Tc-R-P"/>
    <property type="match status" value="1"/>
</dbReference>
<evidence type="ECO:0000313" key="1">
    <source>
        <dbReference type="EMBL" id="KAH7122840.1"/>
    </source>
</evidence>
<dbReference type="OrthoDB" id="432447at2759"/>
<dbReference type="SUPFAM" id="SSF52799">
    <property type="entry name" value="(Phosphotyrosine protein) phosphatases II"/>
    <property type="match status" value="1"/>
</dbReference>
<dbReference type="AlphaFoldDB" id="A0A9P9IKS3"/>
<gene>
    <name evidence="1" type="ORF">B0J11DRAFT_420606</name>
</gene>
<name>A0A9P9IKS3_9PLEO</name>
<dbReference type="Proteomes" id="UP000700596">
    <property type="component" value="Unassembled WGS sequence"/>
</dbReference>